<proteinExistence type="inferred from homology"/>
<organism evidence="6 7">
    <name type="scientific">Nonomuraea aridisoli</name>
    <dbReference type="NCBI Taxonomy" id="2070368"/>
    <lineage>
        <taxon>Bacteria</taxon>
        <taxon>Bacillati</taxon>
        <taxon>Actinomycetota</taxon>
        <taxon>Actinomycetes</taxon>
        <taxon>Streptosporangiales</taxon>
        <taxon>Streptosporangiaceae</taxon>
        <taxon>Nonomuraea</taxon>
    </lineage>
</organism>
<name>A0A2W2D2M8_9ACTN</name>
<dbReference type="Pfam" id="PF20239">
    <property type="entry name" value="DUF6596"/>
    <property type="match status" value="1"/>
</dbReference>
<evidence type="ECO:0000256" key="4">
    <source>
        <dbReference type="ARBA" id="ARBA00023163"/>
    </source>
</evidence>
<reference evidence="6 7" key="1">
    <citation type="submission" date="2018-01" db="EMBL/GenBank/DDBJ databases">
        <title>Draft genome sequence of Nonomuraea sp. KC333.</title>
        <authorList>
            <person name="Sahin N."/>
            <person name="Saygin H."/>
            <person name="Ay H."/>
        </authorList>
    </citation>
    <scope>NUCLEOTIDE SEQUENCE [LARGE SCALE GENOMIC DNA]</scope>
    <source>
        <strain evidence="6 7">KC333</strain>
    </source>
</reference>
<dbReference type="PANTHER" id="PTHR47756:SF2">
    <property type="entry name" value="BLL6612 PROTEIN"/>
    <property type="match status" value="1"/>
</dbReference>
<dbReference type="Pfam" id="PF08281">
    <property type="entry name" value="Sigma70_r4_2"/>
    <property type="match status" value="1"/>
</dbReference>
<dbReference type="InterPro" id="IPR011990">
    <property type="entry name" value="TPR-like_helical_dom_sf"/>
</dbReference>
<evidence type="ECO:0000259" key="5">
    <source>
        <dbReference type="PROSITE" id="PS51186"/>
    </source>
</evidence>
<dbReference type="SUPFAM" id="SSF88659">
    <property type="entry name" value="Sigma3 and sigma4 domains of RNA polymerase sigma factors"/>
    <property type="match status" value="1"/>
</dbReference>
<dbReference type="Gene3D" id="1.10.10.10">
    <property type="entry name" value="Winged helix-like DNA-binding domain superfamily/Winged helix DNA-binding domain"/>
    <property type="match status" value="1"/>
</dbReference>
<dbReference type="InterPro" id="IPR013325">
    <property type="entry name" value="RNA_pol_sigma_r2"/>
</dbReference>
<dbReference type="InterPro" id="IPR046531">
    <property type="entry name" value="DUF6596"/>
</dbReference>
<keyword evidence="3" id="KW-0731">Sigma factor</keyword>
<dbReference type="GO" id="GO:0003677">
    <property type="term" value="F:DNA binding"/>
    <property type="evidence" value="ECO:0007669"/>
    <property type="project" value="InterPro"/>
</dbReference>
<dbReference type="EMBL" id="POUD01000336">
    <property type="protein sequence ID" value="PZG06106.1"/>
    <property type="molecule type" value="Genomic_DNA"/>
</dbReference>
<dbReference type="SUPFAM" id="SSF88946">
    <property type="entry name" value="Sigma2 domain of RNA polymerase sigma factors"/>
    <property type="match status" value="1"/>
</dbReference>
<dbReference type="InterPro" id="IPR000182">
    <property type="entry name" value="GNAT_dom"/>
</dbReference>
<dbReference type="SUPFAM" id="SSF48452">
    <property type="entry name" value="TPR-like"/>
    <property type="match status" value="1"/>
</dbReference>
<dbReference type="Gene3D" id="1.10.1740.10">
    <property type="match status" value="1"/>
</dbReference>
<dbReference type="InterPro" id="IPR016181">
    <property type="entry name" value="Acyl_CoA_acyltransferase"/>
</dbReference>
<dbReference type="Gene3D" id="3.40.630.30">
    <property type="match status" value="1"/>
</dbReference>
<comment type="caution">
    <text evidence="6">The sequence shown here is derived from an EMBL/GenBank/DDBJ whole genome shotgun (WGS) entry which is preliminary data.</text>
</comment>
<dbReference type="GO" id="GO:0016987">
    <property type="term" value="F:sigma factor activity"/>
    <property type="evidence" value="ECO:0007669"/>
    <property type="project" value="UniProtKB-KW"/>
</dbReference>
<dbReference type="AlphaFoldDB" id="A0A2W2D2M8"/>
<evidence type="ECO:0000256" key="2">
    <source>
        <dbReference type="ARBA" id="ARBA00023015"/>
    </source>
</evidence>
<dbReference type="Pfam" id="PF04542">
    <property type="entry name" value="Sigma70_r2"/>
    <property type="match status" value="1"/>
</dbReference>
<dbReference type="InterPro" id="IPR036388">
    <property type="entry name" value="WH-like_DNA-bd_sf"/>
</dbReference>
<gene>
    <name evidence="6" type="ORF">C1J01_42725</name>
</gene>
<dbReference type="Proteomes" id="UP000249304">
    <property type="component" value="Unassembled WGS sequence"/>
</dbReference>
<dbReference type="InterPro" id="IPR013249">
    <property type="entry name" value="RNA_pol_sigma70_r4_t2"/>
</dbReference>
<comment type="similarity">
    <text evidence="1">Belongs to the sigma-70 factor family. ECF subfamily.</text>
</comment>
<dbReference type="InterPro" id="IPR014284">
    <property type="entry name" value="RNA_pol_sigma-70_dom"/>
</dbReference>
<dbReference type="InterPro" id="IPR013324">
    <property type="entry name" value="RNA_pol_sigma_r3/r4-like"/>
</dbReference>
<evidence type="ECO:0000313" key="6">
    <source>
        <dbReference type="EMBL" id="PZG06106.1"/>
    </source>
</evidence>
<dbReference type="SUPFAM" id="SSF55729">
    <property type="entry name" value="Acyl-CoA N-acyltransferases (Nat)"/>
    <property type="match status" value="1"/>
</dbReference>
<keyword evidence="2" id="KW-0805">Transcription regulation</keyword>
<dbReference type="Pfam" id="PF00583">
    <property type="entry name" value="Acetyltransf_1"/>
    <property type="match status" value="1"/>
</dbReference>
<accession>A0A2W2D2M8</accession>
<keyword evidence="7" id="KW-1185">Reference proteome</keyword>
<dbReference type="InterPro" id="IPR007627">
    <property type="entry name" value="RNA_pol_sigma70_r2"/>
</dbReference>
<dbReference type="GO" id="GO:0016747">
    <property type="term" value="F:acyltransferase activity, transferring groups other than amino-acyl groups"/>
    <property type="evidence" value="ECO:0007669"/>
    <property type="project" value="InterPro"/>
</dbReference>
<protein>
    <recommendedName>
        <fullName evidence="5">N-acetyltransferase domain-containing protein</fullName>
    </recommendedName>
</protein>
<evidence type="ECO:0000256" key="1">
    <source>
        <dbReference type="ARBA" id="ARBA00010641"/>
    </source>
</evidence>
<feature type="domain" description="N-acetyltransferase" evidence="5">
    <location>
        <begin position="435"/>
        <end position="579"/>
    </location>
</feature>
<dbReference type="PANTHER" id="PTHR47756">
    <property type="entry name" value="BLL6612 PROTEIN-RELATED"/>
    <property type="match status" value="1"/>
</dbReference>
<dbReference type="NCBIfam" id="TIGR02937">
    <property type="entry name" value="sigma70-ECF"/>
    <property type="match status" value="1"/>
</dbReference>
<sequence length="580" mass="63267">MGLSAVERVFREQYGRAVAVLVRAFGDIDLAEEAVQEAFAVAVRQWPEAGMPPSPAGWIITTARNRAIDRLRRESSRHERQVQAVQLYDADPPVAADGPVHDDRLRLIFTCCHPALAVHAQVALTLRLLGGLTTAEIARAFLVPEATMAQRLVRAKSKIRRARIPYRVPGEGELPERLRAVLAVVYLIFNEGYAASSGDRLVREDLCAEAVRLGRLLAALMPDEPEVKGLLALMLLIEARRPARTGADGRLVPLAEQDRALGDRALIEEGQDLVRWCLRRDTPGPYQVQAAINAVHGDAARARETDWRQILRLYDLLLTLDPTPVVAVNRAVAVAEVEGPRAALRLVDDLDADGYHLFHAVRADLLRRLGRSEEAARAYEAAIARSGNDVERAFLRAAAQRLAGAGLVVPALARGPAQPARDLPAAGRTHPRYPGRVRLAGPADQAAVEQLVHDAYTPWIEAVGVRPLPLEADYGALIAAGRVHVTDSLDGLVVLVPEDGALLVENVAVRPETHGRGIGRALLAYAEDEARRLGLPALRLYTNVKMTSNIRLYASLGYVETRRAGIEGRQAVLMRKSLSP</sequence>
<evidence type="ECO:0000256" key="3">
    <source>
        <dbReference type="ARBA" id="ARBA00023082"/>
    </source>
</evidence>
<keyword evidence="4" id="KW-0804">Transcription</keyword>
<dbReference type="CDD" id="cd04301">
    <property type="entry name" value="NAT_SF"/>
    <property type="match status" value="1"/>
</dbReference>
<dbReference type="GO" id="GO:0006352">
    <property type="term" value="P:DNA-templated transcription initiation"/>
    <property type="evidence" value="ECO:0007669"/>
    <property type="project" value="InterPro"/>
</dbReference>
<evidence type="ECO:0000313" key="7">
    <source>
        <dbReference type="Proteomes" id="UP000249304"/>
    </source>
</evidence>
<dbReference type="PROSITE" id="PS51186">
    <property type="entry name" value="GNAT"/>
    <property type="match status" value="1"/>
</dbReference>